<protein>
    <recommendedName>
        <fullName evidence="2">Tyr recombinase domain-containing protein</fullName>
    </recommendedName>
</protein>
<name>A0A2U3K0V0_9BACT</name>
<dbReference type="PROSITE" id="PS51898">
    <property type="entry name" value="TYR_RECOMBINASE"/>
    <property type="match status" value="1"/>
</dbReference>
<dbReference type="InterPro" id="IPR013762">
    <property type="entry name" value="Integrase-like_cat_sf"/>
</dbReference>
<accession>A0A2U3K0V0</accession>
<dbReference type="Pfam" id="PF00589">
    <property type="entry name" value="Phage_integrase"/>
    <property type="match status" value="1"/>
</dbReference>
<dbReference type="InterPro" id="IPR002104">
    <property type="entry name" value="Integrase_catalytic"/>
</dbReference>
<keyword evidence="1" id="KW-0233">DNA recombination</keyword>
<dbReference type="OrthoDB" id="184666at2"/>
<dbReference type="EMBL" id="OMOD01000020">
    <property type="protein sequence ID" value="SPF33295.1"/>
    <property type="molecule type" value="Genomic_DNA"/>
</dbReference>
<feature type="domain" description="Tyr recombinase" evidence="2">
    <location>
        <begin position="213"/>
        <end position="406"/>
    </location>
</feature>
<dbReference type="GO" id="GO:0006310">
    <property type="term" value="P:DNA recombination"/>
    <property type="evidence" value="ECO:0007669"/>
    <property type="project" value="UniProtKB-KW"/>
</dbReference>
<reference evidence="4" key="1">
    <citation type="submission" date="2018-02" db="EMBL/GenBank/DDBJ databases">
        <authorList>
            <person name="Hausmann B."/>
        </authorList>
    </citation>
    <scope>NUCLEOTIDE SEQUENCE [LARGE SCALE GENOMIC DNA]</scope>
    <source>
        <strain evidence="4">Peat soil MAG SbA1</strain>
    </source>
</reference>
<evidence type="ECO:0000259" key="2">
    <source>
        <dbReference type="PROSITE" id="PS51898"/>
    </source>
</evidence>
<dbReference type="Proteomes" id="UP000238701">
    <property type="component" value="Unassembled WGS sequence"/>
</dbReference>
<dbReference type="AlphaFoldDB" id="A0A2U3K0V0"/>
<dbReference type="InterPro" id="IPR011010">
    <property type="entry name" value="DNA_brk_join_enz"/>
</dbReference>
<dbReference type="Gene3D" id="1.10.443.10">
    <property type="entry name" value="Intergrase catalytic core"/>
    <property type="match status" value="1"/>
</dbReference>
<evidence type="ECO:0000256" key="1">
    <source>
        <dbReference type="ARBA" id="ARBA00023172"/>
    </source>
</evidence>
<evidence type="ECO:0000313" key="4">
    <source>
        <dbReference type="Proteomes" id="UP000238701"/>
    </source>
</evidence>
<gene>
    <name evidence="3" type="ORF">SBA1_1160035</name>
</gene>
<evidence type="ECO:0000313" key="3">
    <source>
        <dbReference type="EMBL" id="SPF33295.1"/>
    </source>
</evidence>
<dbReference type="CDD" id="cd00397">
    <property type="entry name" value="DNA_BRE_C"/>
    <property type="match status" value="1"/>
</dbReference>
<dbReference type="PANTHER" id="PTHR30349">
    <property type="entry name" value="PHAGE INTEGRASE-RELATED"/>
    <property type="match status" value="1"/>
</dbReference>
<dbReference type="GO" id="GO:0015074">
    <property type="term" value="P:DNA integration"/>
    <property type="evidence" value="ECO:0007669"/>
    <property type="project" value="InterPro"/>
</dbReference>
<organism evidence="3 4">
    <name type="scientific">Candidatus Sulfotelmatobacter kueseliae</name>
    <dbReference type="NCBI Taxonomy" id="2042962"/>
    <lineage>
        <taxon>Bacteria</taxon>
        <taxon>Pseudomonadati</taxon>
        <taxon>Acidobacteriota</taxon>
        <taxon>Terriglobia</taxon>
        <taxon>Terriglobales</taxon>
        <taxon>Candidatus Korobacteraceae</taxon>
        <taxon>Candidatus Sulfotelmatobacter</taxon>
    </lineage>
</organism>
<sequence length="451" mass="51909">MANTTVSIRERFKTEHKRWRWSGKIPIPKGKLSPAEAERKGIFYLVWTENGGKHEQPIEERRFEAAVKAAKTKERYLEDIADGFNRPDPLKPAERKTIADAIERRVYSIEISRSADTLKAHRQALRQFEGWSKRPYPERKFVDEIDHDQIMEFRNWAVRYGNEKKNSKKKGNDLLTANWKAMRVNQFVKITLGLPQGTGPIKKSDLGKMKPSGPVKIYSKAQLEALFKACKPHEDLCYRALYEPAFRKEELMYLEKEDVLVDRQMLRVQSKTRYDEGGNVLYEYKAKADSEREVPISKELMQRIVNHMNDPARPDSRLVFCTSTGRPDTHFWDKLQAIAKRAGMGGFDLKTFRATRATDWLRPKWLGGFGYDIQTVRDLLGHDEDSESIWSYLRAVEKEVLVAEMNKAEENSLSAERRDGTLNGPVVVSEDGAIAVTGVPVAQSWVSNPFR</sequence>
<dbReference type="GO" id="GO:0003677">
    <property type="term" value="F:DNA binding"/>
    <property type="evidence" value="ECO:0007669"/>
    <property type="project" value="InterPro"/>
</dbReference>
<dbReference type="SUPFAM" id="SSF56349">
    <property type="entry name" value="DNA breaking-rejoining enzymes"/>
    <property type="match status" value="1"/>
</dbReference>
<dbReference type="InterPro" id="IPR050090">
    <property type="entry name" value="Tyrosine_recombinase_XerCD"/>
</dbReference>
<proteinExistence type="predicted"/>